<dbReference type="InterPro" id="IPR036259">
    <property type="entry name" value="MFS_trans_sf"/>
</dbReference>
<dbReference type="AlphaFoldDB" id="A0A2J6Q325"/>
<keyword evidence="1" id="KW-0812">Transmembrane</keyword>
<sequence length="129" mass="14912">MSAAMGGYRGSLSLFATLNLVAFVLCFLFVLETKGRSLEELRSIFDIPTREHIKYRCTCVGPWLWRDFRHFAKAKVDWWFKSTGEEKAEEKADKYRLADFPVWYKGELGKRERAKRGVGQAEAIAEPTK</sequence>
<keyword evidence="1" id="KW-1133">Transmembrane helix</keyword>
<keyword evidence="3" id="KW-1185">Reference proteome</keyword>
<dbReference type="Proteomes" id="UP000235672">
    <property type="component" value="Unassembled WGS sequence"/>
</dbReference>
<evidence type="ECO:0000313" key="3">
    <source>
        <dbReference type="Proteomes" id="UP000235672"/>
    </source>
</evidence>
<evidence type="ECO:0000256" key="1">
    <source>
        <dbReference type="SAM" id="Phobius"/>
    </source>
</evidence>
<dbReference type="OrthoDB" id="6339427at2759"/>
<protein>
    <recommendedName>
        <fullName evidence="4">Major facilitator superfamily (MFS) profile domain-containing protein</fullName>
    </recommendedName>
</protein>
<dbReference type="EMBL" id="KZ613484">
    <property type="protein sequence ID" value="PMD20675.1"/>
    <property type="molecule type" value="Genomic_DNA"/>
</dbReference>
<gene>
    <name evidence="2" type="ORF">NA56DRAFT_704481</name>
</gene>
<organism evidence="2 3">
    <name type="scientific">Hyaloscypha hepaticicola</name>
    <dbReference type="NCBI Taxonomy" id="2082293"/>
    <lineage>
        <taxon>Eukaryota</taxon>
        <taxon>Fungi</taxon>
        <taxon>Dikarya</taxon>
        <taxon>Ascomycota</taxon>
        <taxon>Pezizomycotina</taxon>
        <taxon>Leotiomycetes</taxon>
        <taxon>Helotiales</taxon>
        <taxon>Hyaloscyphaceae</taxon>
        <taxon>Hyaloscypha</taxon>
    </lineage>
</organism>
<evidence type="ECO:0008006" key="4">
    <source>
        <dbReference type="Google" id="ProtNLM"/>
    </source>
</evidence>
<accession>A0A2J6Q325</accession>
<feature type="transmembrane region" description="Helical" evidence="1">
    <location>
        <begin position="12"/>
        <end position="31"/>
    </location>
</feature>
<proteinExistence type="predicted"/>
<reference evidence="2 3" key="1">
    <citation type="submission" date="2016-05" db="EMBL/GenBank/DDBJ databases">
        <title>A degradative enzymes factory behind the ericoid mycorrhizal symbiosis.</title>
        <authorList>
            <consortium name="DOE Joint Genome Institute"/>
            <person name="Martino E."/>
            <person name="Morin E."/>
            <person name="Grelet G."/>
            <person name="Kuo A."/>
            <person name="Kohler A."/>
            <person name="Daghino S."/>
            <person name="Barry K."/>
            <person name="Choi C."/>
            <person name="Cichocki N."/>
            <person name="Clum A."/>
            <person name="Copeland A."/>
            <person name="Hainaut M."/>
            <person name="Haridas S."/>
            <person name="Labutti K."/>
            <person name="Lindquist E."/>
            <person name="Lipzen A."/>
            <person name="Khouja H.-R."/>
            <person name="Murat C."/>
            <person name="Ohm R."/>
            <person name="Olson A."/>
            <person name="Spatafora J."/>
            <person name="Veneault-Fourrey C."/>
            <person name="Henrissat B."/>
            <person name="Grigoriev I."/>
            <person name="Martin F."/>
            <person name="Perotto S."/>
        </authorList>
    </citation>
    <scope>NUCLEOTIDE SEQUENCE [LARGE SCALE GENOMIC DNA]</scope>
    <source>
        <strain evidence="2 3">UAMH 7357</strain>
    </source>
</reference>
<evidence type="ECO:0000313" key="2">
    <source>
        <dbReference type="EMBL" id="PMD20675.1"/>
    </source>
</evidence>
<dbReference type="Gene3D" id="1.20.1250.20">
    <property type="entry name" value="MFS general substrate transporter like domains"/>
    <property type="match status" value="1"/>
</dbReference>
<keyword evidence="1" id="KW-0472">Membrane</keyword>
<name>A0A2J6Q325_9HELO</name>